<evidence type="ECO:0000256" key="1">
    <source>
        <dbReference type="SAM" id="Coils"/>
    </source>
</evidence>
<accession>A0ABP8K403</accession>
<evidence type="ECO:0000313" key="3">
    <source>
        <dbReference type="EMBL" id="GAA4400152.1"/>
    </source>
</evidence>
<evidence type="ECO:0000313" key="4">
    <source>
        <dbReference type="Proteomes" id="UP001500936"/>
    </source>
</evidence>
<protein>
    <submittedName>
        <fullName evidence="3">DUF5686 and carboxypeptidase regulatory-like domain-containing protein</fullName>
    </submittedName>
</protein>
<dbReference type="Proteomes" id="UP001500936">
    <property type="component" value="Unassembled WGS sequence"/>
</dbReference>
<dbReference type="Pfam" id="PF18939">
    <property type="entry name" value="DUF5686"/>
    <property type="match status" value="1"/>
</dbReference>
<organism evidence="3 4">
    <name type="scientific">Nibrella viscosa</name>
    <dbReference type="NCBI Taxonomy" id="1084524"/>
    <lineage>
        <taxon>Bacteria</taxon>
        <taxon>Pseudomonadati</taxon>
        <taxon>Bacteroidota</taxon>
        <taxon>Cytophagia</taxon>
        <taxon>Cytophagales</taxon>
        <taxon>Spirosomataceae</taxon>
        <taxon>Nibrella</taxon>
    </lineage>
</organism>
<keyword evidence="2" id="KW-0732">Signal</keyword>
<dbReference type="InterPro" id="IPR043741">
    <property type="entry name" value="DUF5686"/>
</dbReference>
<dbReference type="EMBL" id="BAABHB010000002">
    <property type="protein sequence ID" value="GAA4400152.1"/>
    <property type="molecule type" value="Genomic_DNA"/>
</dbReference>
<keyword evidence="1" id="KW-0175">Coiled coil</keyword>
<gene>
    <name evidence="3" type="ORF">GCM10023187_13020</name>
</gene>
<dbReference type="Pfam" id="PF13715">
    <property type="entry name" value="CarbopepD_reg_2"/>
    <property type="match status" value="1"/>
</dbReference>
<feature type="signal peptide" evidence="2">
    <location>
        <begin position="1"/>
        <end position="17"/>
    </location>
</feature>
<dbReference type="RefSeq" id="WP_345265159.1">
    <property type="nucleotide sequence ID" value="NZ_BAABHB010000002.1"/>
</dbReference>
<feature type="coiled-coil region" evidence="1">
    <location>
        <begin position="377"/>
        <end position="407"/>
    </location>
</feature>
<evidence type="ECO:0000256" key="2">
    <source>
        <dbReference type="SAM" id="SignalP"/>
    </source>
</evidence>
<sequence>MKLHFILLTLLLLPALALSQGIRGTIQTTKGEPLPYAAVIARGTSTGTMANAEGRFELALKPGTYQIVFQYLGFKTVQKDVEVGNSFTELPVSLEEQAFNLNEVKVGSNQEDAAYSIMRRAIAKAKFHQLQVLSYTARAYSKVSVTITDLPMEFLYKKQLKEAEKEANFKKGVPMLNETVSEVTFQQPNTYRQRVIASRNSVGENMSVNQYFLTSFYQPEVAKTVSPLSPKAFAYYKFEYEGTYREQGVDINKIKVIPRSYGEGVFRGVIYIIEGTWALHSLQLETIGFEGLTVNIRHLYSPIKGVWMPVNQRYDVRGKIFGVAGNGQFVISQTFNDLKVNPAFVEDIQVIDEKKEKPATQLSNRDIKGQKLGDMVAKQKEYSTKNLKQLIKEYEKQERKERKENKEEVAVTRNDSTIVDSLAVRRNVTFWDSLRTVPLTSAESKSYVRSDSLKITREIKVQKDSTKKATNARTFQVGQLITGNTWNLSKRTTLTWDDLVSSLAYNTVEGYVVEGGLKLTHYLNQKRTDEISLHPVGRYQFGRRQFVGYATAQYRHNRTNLRLSGGRYLYQFNPEPPISPALNTLTTLLFERNFMKLYQKDYFANLSLDAQPFKGRINFSGSLDYAQRSELANYRENLKPWIDWNQFTFTPNRPDNAEIGPAAFPTHQALVLNLTATGRLKAGSYRISNGRRVNRRNTSPLLMLNYRKGIAGLGGSNVDYDFVQAGISHSFETGIRSRLSYDVRVGGFLNNRSVYFPDFRHFQGNQFFFQQGDPTSIYRMLPYYDYSTGKRFVEAHVLSEFRKFLLTQITYVRLTGLKENLFVHYLGTPASRHYTEVGYGLDGILRLFRVEVVTQWQDFTYQRVGFRVGTTLTFGR</sequence>
<feature type="chain" id="PRO_5045987898" evidence="2">
    <location>
        <begin position="18"/>
        <end position="876"/>
    </location>
</feature>
<proteinExistence type="predicted"/>
<name>A0ABP8K403_9BACT</name>
<comment type="caution">
    <text evidence="3">The sequence shown here is derived from an EMBL/GenBank/DDBJ whole genome shotgun (WGS) entry which is preliminary data.</text>
</comment>
<dbReference type="InterPro" id="IPR008969">
    <property type="entry name" value="CarboxyPept-like_regulatory"/>
</dbReference>
<reference evidence="4" key="1">
    <citation type="journal article" date="2019" name="Int. J. Syst. Evol. Microbiol.">
        <title>The Global Catalogue of Microorganisms (GCM) 10K type strain sequencing project: providing services to taxonomists for standard genome sequencing and annotation.</title>
        <authorList>
            <consortium name="The Broad Institute Genomics Platform"/>
            <consortium name="The Broad Institute Genome Sequencing Center for Infectious Disease"/>
            <person name="Wu L."/>
            <person name="Ma J."/>
        </authorList>
    </citation>
    <scope>NUCLEOTIDE SEQUENCE [LARGE SCALE GENOMIC DNA]</scope>
    <source>
        <strain evidence="4">JCM 17925</strain>
    </source>
</reference>
<dbReference type="Gene3D" id="2.60.40.1120">
    <property type="entry name" value="Carboxypeptidase-like, regulatory domain"/>
    <property type="match status" value="1"/>
</dbReference>
<dbReference type="SUPFAM" id="SSF49464">
    <property type="entry name" value="Carboxypeptidase regulatory domain-like"/>
    <property type="match status" value="1"/>
</dbReference>
<keyword evidence="4" id="KW-1185">Reference proteome</keyword>